<dbReference type="InterPro" id="IPR011642">
    <property type="entry name" value="Gate_dom"/>
</dbReference>
<accession>A0A226BYJ9</accession>
<feature type="transmembrane region" description="Helical" evidence="1">
    <location>
        <begin position="93"/>
        <end position="113"/>
    </location>
</feature>
<comment type="caution">
    <text evidence="3">The sequence shown here is derived from an EMBL/GenBank/DDBJ whole genome shotgun (WGS) entry which is preliminary data.</text>
</comment>
<proteinExistence type="predicted"/>
<feature type="transmembrane region" description="Helical" evidence="1">
    <location>
        <begin position="388"/>
        <end position="406"/>
    </location>
</feature>
<sequence length="449" mass="49407">MHLDNNVYKNGVLKFVLGTLIGIFIFFIPVSITDGQIRVPLVIILDFVQDHLEFALDYLVLIMSIMLVVTFLLTKCTNLLPTFKKHHEKDNWIIFTLYLLSTIFSFLVITDTGPEQILHPDVGGLALYLSGSVLLTVTLAGTFVAFLIDFGLVDFLGTLLAPIMRPLYRVPGCSAVDALASFVAAPAVGVFVTNKLYNQKIYTQREASAITTNFSICSIGFFAVLATMGDVLHLFPHIILTSLITIFIMGAIVIRIPPISFKKDVYIDGTLQTQEQVQEENTKVDKQIFGKAVSVASKTAAPKGINAVYYSFWGAAKFAQKILAYVMSITVLGTLIAEYTPFFDYLGMIMVPYLNLFNIPYASEIAASTLVGISELLLPLAIIVGSDISVESVFFVIVLSTVQIIFFTESANAMLEADIPVNFLDLIIIFLIRTVIAIPLVALATHLIF</sequence>
<feature type="transmembrane region" description="Helical" evidence="1">
    <location>
        <begin position="12"/>
        <end position="33"/>
    </location>
</feature>
<dbReference type="OrthoDB" id="1633380at2"/>
<dbReference type="Pfam" id="PF07670">
    <property type="entry name" value="Gate"/>
    <property type="match status" value="1"/>
</dbReference>
<dbReference type="RefSeq" id="WP_089023209.1">
    <property type="nucleotide sequence ID" value="NZ_NIQC01000008.1"/>
</dbReference>
<gene>
    <name evidence="3" type="ORF">CDO51_05010</name>
</gene>
<dbReference type="Proteomes" id="UP000214588">
    <property type="component" value="Unassembled WGS sequence"/>
</dbReference>
<keyword evidence="4" id="KW-1185">Reference proteome</keyword>
<reference evidence="3 4" key="1">
    <citation type="submission" date="2017-06" db="EMBL/GenBank/DDBJ databases">
        <title>Draft Genome Sequence of Natranaerobius trueperi halophilic, alkalithermophilic bacteria from soda lakes.</title>
        <authorList>
            <person name="Zhao B."/>
        </authorList>
    </citation>
    <scope>NUCLEOTIDE SEQUENCE [LARGE SCALE GENOMIC DNA]</scope>
    <source>
        <strain evidence="3 4">DSM 18760</strain>
    </source>
</reference>
<evidence type="ECO:0000259" key="2">
    <source>
        <dbReference type="Pfam" id="PF07670"/>
    </source>
</evidence>
<dbReference type="AlphaFoldDB" id="A0A226BYJ9"/>
<feature type="transmembrane region" description="Helical" evidence="1">
    <location>
        <begin position="209"/>
        <end position="228"/>
    </location>
</feature>
<name>A0A226BYJ9_9FIRM</name>
<evidence type="ECO:0000313" key="3">
    <source>
        <dbReference type="EMBL" id="OWZ84076.1"/>
    </source>
</evidence>
<feature type="transmembrane region" description="Helical" evidence="1">
    <location>
        <begin position="426"/>
        <end position="448"/>
    </location>
</feature>
<evidence type="ECO:0000313" key="4">
    <source>
        <dbReference type="Proteomes" id="UP000214588"/>
    </source>
</evidence>
<feature type="transmembrane region" description="Helical" evidence="1">
    <location>
        <begin position="359"/>
        <end position="381"/>
    </location>
</feature>
<dbReference type="EMBL" id="NIQC01000008">
    <property type="protein sequence ID" value="OWZ84076.1"/>
    <property type="molecule type" value="Genomic_DNA"/>
</dbReference>
<keyword evidence="1" id="KW-0812">Transmembrane</keyword>
<protein>
    <recommendedName>
        <fullName evidence="2">Nucleoside transporter/FeoB GTPase Gate domain-containing protein</fullName>
    </recommendedName>
</protein>
<evidence type="ECO:0000256" key="1">
    <source>
        <dbReference type="SAM" id="Phobius"/>
    </source>
</evidence>
<feature type="transmembrane region" description="Helical" evidence="1">
    <location>
        <begin position="125"/>
        <end position="148"/>
    </location>
</feature>
<keyword evidence="1" id="KW-0472">Membrane</keyword>
<feature type="domain" description="Nucleoside transporter/FeoB GTPase Gate" evidence="2">
    <location>
        <begin position="133"/>
        <end position="228"/>
    </location>
</feature>
<keyword evidence="1" id="KW-1133">Transmembrane helix</keyword>
<feature type="transmembrane region" description="Helical" evidence="1">
    <location>
        <begin position="322"/>
        <end position="339"/>
    </location>
</feature>
<feature type="transmembrane region" description="Helical" evidence="1">
    <location>
        <begin position="54"/>
        <end position="73"/>
    </location>
</feature>
<feature type="transmembrane region" description="Helical" evidence="1">
    <location>
        <begin position="234"/>
        <end position="254"/>
    </location>
</feature>
<organism evidence="3 4">
    <name type="scientific">Natranaerobius trueperi</name>
    <dbReference type="NCBI Taxonomy" id="759412"/>
    <lineage>
        <taxon>Bacteria</taxon>
        <taxon>Bacillati</taxon>
        <taxon>Bacillota</taxon>
        <taxon>Clostridia</taxon>
        <taxon>Natranaerobiales</taxon>
        <taxon>Natranaerobiaceae</taxon>
        <taxon>Natranaerobius</taxon>
    </lineage>
</organism>